<dbReference type="Proteomes" id="UP000623608">
    <property type="component" value="Unassembled WGS sequence"/>
</dbReference>
<evidence type="ECO:0000313" key="2">
    <source>
        <dbReference type="EMBL" id="GIF23566.1"/>
    </source>
</evidence>
<dbReference type="RefSeq" id="WP_203811453.1">
    <property type="nucleotide sequence ID" value="NZ_BOMY01000041.1"/>
</dbReference>
<proteinExistence type="predicted"/>
<dbReference type="AlphaFoldDB" id="A0A919NR24"/>
<dbReference type="EMBL" id="BOMY01000041">
    <property type="protein sequence ID" value="GIF23566.1"/>
    <property type="molecule type" value="Genomic_DNA"/>
</dbReference>
<dbReference type="SUPFAM" id="SSF53300">
    <property type="entry name" value="vWA-like"/>
    <property type="match status" value="1"/>
</dbReference>
<evidence type="ECO:0000313" key="3">
    <source>
        <dbReference type="Proteomes" id="UP000623608"/>
    </source>
</evidence>
<name>A0A919NR24_9ACTN</name>
<dbReference type="Pfam" id="PF13531">
    <property type="entry name" value="SBP_bac_11"/>
    <property type="match status" value="1"/>
</dbReference>
<dbReference type="Gene3D" id="3.40.50.410">
    <property type="entry name" value="von Willebrand factor, type A domain"/>
    <property type="match status" value="1"/>
</dbReference>
<gene>
    <name evidence="2" type="ORF">Ate02nite_62960</name>
</gene>
<dbReference type="SUPFAM" id="SSF53850">
    <property type="entry name" value="Periplasmic binding protein-like II"/>
    <property type="match status" value="1"/>
</dbReference>
<reference evidence="2" key="1">
    <citation type="submission" date="2021-01" db="EMBL/GenBank/DDBJ databases">
        <title>Whole genome shotgun sequence of Actinoplanes tereljensis NBRC 105297.</title>
        <authorList>
            <person name="Komaki H."/>
            <person name="Tamura T."/>
        </authorList>
    </citation>
    <scope>NUCLEOTIDE SEQUENCE</scope>
    <source>
        <strain evidence="2">NBRC 105297</strain>
    </source>
</reference>
<accession>A0A919NR24</accession>
<evidence type="ECO:0000256" key="1">
    <source>
        <dbReference type="SAM" id="Phobius"/>
    </source>
</evidence>
<dbReference type="Gene3D" id="3.40.50.1460">
    <property type="match status" value="1"/>
</dbReference>
<evidence type="ECO:0008006" key="4">
    <source>
        <dbReference type="Google" id="ProtNLM"/>
    </source>
</evidence>
<protein>
    <recommendedName>
        <fullName evidence="4">VWFA domain-containing protein</fullName>
    </recommendedName>
</protein>
<organism evidence="2 3">
    <name type="scientific">Paractinoplanes tereljensis</name>
    <dbReference type="NCBI Taxonomy" id="571912"/>
    <lineage>
        <taxon>Bacteria</taxon>
        <taxon>Bacillati</taxon>
        <taxon>Actinomycetota</taxon>
        <taxon>Actinomycetes</taxon>
        <taxon>Micromonosporales</taxon>
        <taxon>Micromonosporaceae</taxon>
        <taxon>Paractinoplanes</taxon>
    </lineage>
</organism>
<keyword evidence="1" id="KW-0472">Membrane</keyword>
<dbReference type="InterPro" id="IPR036465">
    <property type="entry name" value="vWFA_dom_sf"/>
</dbReference>
<keyword evidence="1" id="KW-1133">Transmembrane helix</keyword>
<keyword evidence="1" id="KW-0812">Transmembrane</keyword>
<sequence>MLDETGVSSPEAANGRRRHRYLSRAEVLLCGTGTHKRGSRLANIPSVKTTLTDLAEVLTERCGARKPTVLIDPKNLSELGAAITTATHRADEVLIVYYVGHGMVDAEGTLHLAAAESDPRQESIGHTTLSYATVRRYVRESPAALKIVILDCCYSGIAVGNLGSADDIEQRTGIKGAYVLTSAGDEASIAPPGARHTAFSGELIKLLESGDPAGGPEITLDSMYAYLDRVLSAAGYPQPRRRVIGVADQFVLADNPAYHGEGEPPRRATLRPPRRRIRVPIVLSTVLAGAVAAPVVSHGRGSWLPVGVRAEVLQQWWGVLLLVATAALVALVTAGPAAHWITQVAVRSRWRPLRRLRVPFLGVTAFALTALLGGLALTAGAGARVLLATCPTSAIVSVLAPTGSLEPARELAQAYERDTAAGNFGCPESRLLVYSATAPEINAAMAAGWGDAEHVRIGPAPDVWLADWSGEVRQATADATRAGRNLPVAATSTIASTPVVLAAGVEIGPYGGTAWPVLIDDLREREWSVAMPDPSTSVGALARIALYQPRNKEKADVVAKRAERFFDQSLDRGKFTLDSDATALLCATGGLRERTAYVVTEQDVARYNHESVCGPPARLSAVYAANTPVLDRQAVQFDWPQTSERRTRAAARFAAWLAEPAGKAALVATGLRPPGATLNPQYGIQPDVDPKPAIVSVDLMKNVRVTYQQAHRYGRMLIAIDASGSMGTGGPGGSLWGVAARDVNHAAKGLGSRTELGVWAFQGTTVRKPGAGPALNRIKPGGPAPLYAAVAGATKQVGPSTVDRVTAVILLTDGEDDNASALDTGQFRAAVENKGVRVFAIAMGTTGCAAPVLRTITTATAGKCLEAERGSVAEPLNTIFEAVL</sequence>
<comment type="caution">
    <text evidence="2">The sequence shown here is derived from an EMBL/GenBank/DDBJ whole genome shotgun (WGS) entry which is preliminary data.</text>
</comment>
<keyword evidence="3" id="KW-1185">Reference proteome</keyword>
<feature type="transmembrane region" description="Helical" evidence="1">
    <location>
        <begin position="316"/>
        <end position="337"/>
    </location>
</feature>
<dbReference type="NCBIfam" id="NF047832">
    <property type="entry name" value="caspase_w_EACC1"/>
    <property type="match status" value="1"/>
</dbReference>
<feature type="transmembrane region" description="Helical" evidence="1">
    <location>
        <begin position="277"/>
        <end position="296"/>
    </location>
</feature>
<feature type="transmembrane region" description="Helical" evidence="1">
    <location>
        <begin position="358"/>
        <end position="383"/>
    </location>
</feature>